<dbReference type="AlphaFoldDB" id="A0A9D4JTM0"/>
<sequence length="73" mass="7753">MPKCTALSPMVLHDPRGIGFSGVVNIQLLQNTVHASTVPFSLDVIPLASARELTVSVKLLASAKPLALRHPKV</sequence>
<accession>A0A9D4JTM0</accession>
<dbReference type="Proteomes" id="UP000828390">
    <property type="component" value="Unassembled WGS sequence"/>
</dbReference>
<evidence type="ECO:0000313" key="2">
    <source>
        <dbReference type="Proteomes" id="UP000828390"/>
    </source>
</evidence>
<gene>
    <name evidence="1" type="ORF">DPMN_121516</name>
</gene>
<comment type="caution">
    <text evidence="1">The sequence shown here is derived from an EMBL/GenBank/DDBJ whole genome shotgun (WGS) entry which is preliminary data.</text>
</comment>
<keyword evidence="2" id="KW-1185">Reference proteome</keyword>
<dbReference type="EMBL" id="JAIWYP010000005">
    <property type="protein sequence ID" value="KAH3819772.1"/>
    <property type="molecule type" value="Genomic_DNA"/>
</dbReference>
<reference evidence="1" key="2">
    <citation type="submission" date="2020-11" db="EMBL/GenBank/DDBJ databases">
        <authorList>
            <person name="McCartney M.A."/>
            <person name="Auch B."/>
            <person name="Kono T."/>
            <person name="Mallez S."/>
            <person name="Becker A."/>
            <person name="Gohl D.M."/>
            <person name="Silverstein K.A.T."/>
            <person name="Koren S."/>
            <person name="Bechman K.B."/>
            <person name="Herman A."/>
            <person name="Abrahante J.E."/>
            <person name="Garbe J."/>
        </authorList>
    </citation>
    <scope>NUCLEOTIDE SEQUENCE</scope>
    <source>
        <strain evidence="1">Duluth1</strain>
        <tissue evidence="1">Whole animal</tissue>
    </source>
</reference>
<reference evidence="1" key="1">
    <citation type="journal article" date="2019" name="bioRxiv">
        <title>The Genome of the Zebra Mussel, Dreissena polymorpha: A Resource for Invasive Species Research.</title>
        <authorList>
            <person name="McCartney M.A."/>
            <person name="Auch B."/>
            <person name="Kono T."/>
            <person name="Mallez S."/>
            <person name="Zhang Y."/>
            <person name="Obille A."/>
            <person name="Becker A."/>
            <person name="Abrahante J.E."/>
            <person name="Garbe J."/>
            <person name="Badalamenti J.P."/>
            <person name="Herman A."/>
            <person name="Mangelson H."/>
            <person name="Liachko I."/>
            <person name="Sullivan S."/>
            <person name="Sone E.D."/>
            <person name="Koren S."/>
            <person name="Silverstein K.A.T."/>
            <person name="Beckman K.B."/>
            <person name="Gohl D.M."/>
        </authorList>
    </citation>
    <scope>NUCLEOTIDE SEQUENCE</scope>
    <source>
        <strain evidence="1">Duluth1</strain>
        <tissue evidence="1">Whole animal</tissue>
    </source>
</reference>
<name>A0A9D4JTM0_DREPO</name>
<proteinExistence type="predicted"/>
<protein>
    <submittedName>
        <fullName evidence="1">Uncharacterized protein</fullName>
    </submittedName>
</protein>
<evidence type="ECO:0000313" key="1">
    <source>
        <dbReference type="EMBL" id="KAH3819772.1"/>
    </source>
</evidence>
<organism evidence="1 2">
    <name type="scientific">Dreissena polymorpha</name>
    <name type="common">Zebra mussel</name>
    <name type="synonym">Mytilus polymorpha</name>
    <dbReference type="NCBI Taxonomy" id="45954"/>
    <lineage>
        <taxon>Eukaryota</taxon>
        <taxon>Metazoa</taxon>
        <taxon>Spiralia</taxon>
        <taxon>Lophotrochozoa</taxon>
        <taxon>Mollusca</taxon>
        <taxon>Bivalvia</taxon>
        <taxon>Autobranchia</taxon>
        <taxon>Heteroconchia</taxon>
        <taxon>Euheterodonta</taxon>
        <taxon>Imparidentia</taxon>
        <taxon>Neoheterodontei</taxon>
        <taxon>Myida</taxon>
        <taxon>Dreissenoidea</taxon>
        <taxon>Dreissenidae</taxon>
        <taxon>Dreissena</taxon>
    </lineage>
</organism>